<proteinExistence type="predicted"/>
<gene>
    <name evidence="2" type="ORF">EV384_6101</name>
</gene>
<evidence type="ECO:0000259" key="1">
    <source>
        <dbReference type="Pfam" id="PF13460"/>
    </source>
</evidence>
<organism evidence="2 3">
    <name type="scientific">Micromonospora kangleipakensis</name>
    <dbReference type="NCBI Taxonomy" id="1077942"/>
    <lineage>
        <taxon>Bacteria</taxon>
        <taxon>Bacillati</taxon>
        <taxon>Actinomycetota</taxon>
        <taxon>Actinomycetes</taxon>
        <taxon>Micromonosporales</taxon>
        <taxon>Micromonosporaceae</taxon>
        <taxon>Micromonospora</taxon>
    </lineage>
</organism>
<dbReference type="InterPro" id="IPR051606">
    <property type="entry name" value="Polyketide_Oxido-like"/>
</dbReference>
<protein>
    <recommendedName>
        <fullName evidence="1">NAD(P)-binding domain-containing protein</fullName>
    </recommendedName>
</protein>
<dbReference type="SUPFAM" id="SSF51735">
    <property type="entry name" value="NAD(P)-binding Rossmann-fold domains"/>
    <property type="match status" value="1"/>
</dbReference>
<dbReference type="AlphaFoldDB" id="A0A4Q8BIZ5"/>
<accession>A0A4Q8BIZ5</accession>
<dbReference type="InterPro" id="IPR016040">
    <property type="entry name" value="NAD(P)-bd_dom"/>
</dbReference>
<comment type="caution">
    <text evidence="2">The sequence shown here is derived from an EMBL/GenBank/DDBJ whole genome shotgun (WGS) entry which is preliminary data.</text>
</comment>
<sequence>MKIVVFGTGYVGGALVSELAGRGHEVTAVSRSGKTDLPAQVAAVTGSVHDPAFLSSVTAGADAIVAALPALSPEGSLGAAVTALLRAAQESEARLGVVGGAAIIPTVSGGPRQADTPDFPARFAPVVDAHQQALDILNSAPENVDWFYLIPAGEFGAYNPGTRTGSYRTSSTAQVTNEEGRSLLGVADYAIAFADELENPRTHRTWLAIGY</sequence>
<dbReference type="RefSeq" id="WP_130338706.1">
    <property type="nucleotide sequence ID" value="NZ_SHLD01000001.1"/>
</dbReference>
<dbReference type="OrthoDB" id="3191258at2"/>
<dbReference type="EMBL" id="SHLD01000001">
    <property type="protein sequence ID" value="RZU77383.1"/>
    <property type="molecule type" value="Genomic_DNA"/>
</dbReference>
<dbReference type="Gene3D" id="3.40.50.720">
    <property type="entry name" value="NAD(P)-binding Rossmann-like Domain"/>
    <property type="match status" value="1"/>
</dbReference>
<dbReference type="InterPro" id="IPR036291">
    <property type="entry name" value="NAD(P)-bd_dom_sf"/>
</dbReference>
<dbReference type="GO" id="GO:0016646">
    <property type="term" value="F:oxidoreductase activity, acting on the CH-NH group of donors, NAD or NADP as acceptor"/>
    <property type="evidence" value="ECO:0007669"/>
    <property type="project" value="TreeGrafter"/>
</dbReference>
<evidence type="ECO:0000313" key="3">
    <source>
        <dbReference type="Proteomes" id="UP000294114"/>
    </source>
</evidence>
<dbReference type="Pfam" id="PF13460">
    <property type="entry name" value="NAD_binding_10"/>
    <property type="match status" value="1"/>
</dbReference>
<evidence type="ECO:0000313" key="2">
    <source>
        <dbReference type="EMBL" id="RZU77383.1"/>
    </source>
</evidence>
<dbReference type="Proteomes" id="UP000294114">
    <property type="component" value="Unassembled WGS sequence"/>
</dbReference>
<keyword evidence="3" id="KW-1185">Reference proteome</keyword>
<feature type="domain" description="NAD(P)-binding" evidence="1">
    <location>
        <begin position="7"/>
        <end position="193"/>
    </location>
</feature>
<name>A0A4Q8BIZ5_9ACTN</name>
<dbReference type="PANTHER" id="PTHR43355">
    <property type="entry name" value="FLAVIN REDUCTASE (NADPH)"/>
    <property type="match status" value="1"/>
</dbReference>
<reference evidence="2 3" key="1">
    <citation type="submission" date="2019-02" db="EMBL/GenBank/DDBJ databases">
        <title>Sequencing the genomes of 1000 actinobacteria strains.</title>
        <authorList>
            <person name="Klenk H.-P."/>
        </authorList>
    </citation>
    <scope>NUCLEOTIDE SEQUENCE [LARGE SCALE GENOMIC DNA]</scope>
    <source>
        <strain evidence="2 3">DSM 45612</strain>
    </source>
</reference>
<dbReference type="PANTHER" id="PTHR43355:SF2">
    <property type="entry name" value="FLAVIN REDUCTASE (NADPH)"/>
    <property type="match status" value="1"/>
</dbReference>